<name>A0A344TKF1_9BACT</name>
<evidence type="ECO:0000313" key="1">
    <source>
        <dbReference type="EMBL" id="AXE19122.1"/>
    </source>
</evidence>
<reference evidence="1 2" key="1">
    <citation type="submission" date="2018-07" db="EMBL/GenBank/DDBJ databases">
        <title>Genome sequencing of Runella.</title>
        <authorList>
            <person name="Baek M.-G."/>
            <person name="Yi H."/>
        </authorList>
    </citation>
    <scope>NUCLEOTIDE SEQUENCE [LARGE SCALE GENOMIC DNA]</scope>
    <source>
        <strain evidence="1 2">HYN0085</strain>
    </source>
</reference>
<keyword evidence="2" id="KW-1185">Reference proteome</keyword>
<sequence>MEISGYDYIIYSQKSFFELEECIINEIKLIWENPIIDKSIEGNTTDKIWLFIAKDIEMYNDDTIGYGLNKDKEGCFSIIADKVSFEDIITVSIDNDRKPTHDIRFILDNVWSYTLVLPEVIEDSPFSMQIYNVLTKVLSTNISLNDNMNTIQKPVQYFVGRKGKI</sequence>
<dbReference type="OrthoDB" id="7067622at2"/>
<organism evidence="1 2">
    <name type="scientific">Runella rosea</name>
    <dbReference type="NCBI Taxonomy" id="2259595"/>
    <lineage>
        <taxon>Bacteria</taxon>
        <taxon>Pseudomonadati</taxon>
        <taxon>Bacteroidota</taxon>
        <taxon>Cytophagia</taxon>
        <taxon>Cytophagales</taxon>
        <taxon>Spirosomataceae</taxon>
        <taxon>Runella</taxon>
    </lineage>
</organism>
<evidence type="ECO:0000313" key="2">
    <source>
        <dbReference type="Proteomes" id="UP000251993"/>
    </source>
</evidence>
<accession>A0A344TKF1</accession>
<proteinExistence type="predicted"/>
<dbReference type="KEGG" id="run:DR864_15865"/>
<protein>
    <submittedName>
        <fullName evidence="1">Uncharacterized protein</fullName>
    </submittedName>
</protein>
<dbReference type="Proteomes" id="UP000251993">
    <property type="component" value="Chromosome"/>
</dbReference>
<dbReference type="EMBL" id="CP030850">
    <property type="protein sequence ID" value="AXE19122.1"/>
    <property type="molecule type" value="Genomic_DNA"/>
</dbReference>
<gene>
    <name evidence="1" type="ORF">DR864_15865</name>
</gene>
<dbReference type="AlphaFoldDB" id="A0A344TKF1"/>
<dbReference type="RefSeq" id="WP_114067906.1">
    <property type="nucleotide sequence ID" value="NZ_CP030850.1"/>
</dbReference>